<name>A0A673J7Q6_9TELE</name>
<evidence type="ECO:0000313" key="2">
    <source>
        <dbReference type="Ensembl" id="ENSSRHP00000049780.1"/>
    </source>
</evidence>
<proteinExistence type="predicted"/>
<dbReference type="Ensembl" id="ENSSRHT00000051185.1">
    <property type="protein sequence ID" value="ENSSRHP00000049780.1"/>
    <property type="gene ID" value="ENSSRHG00000025072.1"/>
</dbReference>
<protein>
    <recommendedName>
        <fullName evidence="1">Voltage-dependent calcium channel alpha-2/delta subunit conserved region domain-containing protein</fullName>
    </recommendedName>
</protein>
<feature type="domain" description="Voltage-dependent calcium channel alpha-2/delta subunit conserved region" evidence="1">
    <location>
        <begin position="39"/>
        <end position="90"/>
    </location>
</feature>
<reference evidence="2" key="2">
    <citation type="submission" date="2025-09" db="UniProtKB">
        <authorList>
            <consortium name="Ensembl"/>
        </authorList>
    </citation>
    <scope>IDENTIFICATION</scope>
</reference>
<dbReference type="Proteomes" id="UP000472270">
    <property type="component" value="Unassembled WGS sequence"/>
</dbReference>
<dbReference type="Pfam" id="PF08473">
    <property type="entry name" value="VGCC_alpha2"/>
    <property type="match status" value="1"/>
</dbReference>
<sequence>EQPHQQQPTELSNGKLHAHTHLWLYTSTCCSKYCCFCLTIGMFFGEVDATLFYALYNNSFYKRKQSYNYQSLCDPVPSSNTGAAPRGVFVVRAWMDGISQCLR</sequence>
<dbReference type="InterPro" id="IPR013680">
    <property type="entry name" value="VDCC_a2/dsu"/>
</dbReference>
<evidence type="ECO:0000259" key="1">
    <source>
        <dbReference type="Pfam" id="PF08473"/>
    </source>
</evidence>
<organism evidence="2 3">
    <name type="scientific">Sinocyclocheilus rhinocerous</name>
    <dbReference type="NCBI Taxonomy" id="307959"/>
    <lineage>
        <taxon>Eukaryota</taxon>
        <taxon>Metazoa</taxon>
        <taxon>Chordata</taxon>
        <taxon>Craniata</taxon>
        <taxon>Vertebrata</taxon>
        <taxon>Euteleostomi</taxon>
        <taxon>Actinopterygii</taxon>
        <taxon>Neopterygii</taxon>
        <taxon>Teleostei</taxon>
        <taxon>Ostariophysi</taxon>
        <taxon>Cypriniformes</taxon>
        <taxon>Cyprinidae</taxon>
        <taxon>Cyprininae</taxon>
        <taxon>Sinocyclocheilus</taxon>
    </lineage>
</organism>
<evidence type="ECO:0000313" key="3">
    <source>
        <dbReference type="Proteomes" id="UP000472270"/>
    </source>
</evidence>
<reference evidence="2" key="1">
    <citation type="submission" date="2025-08" db="UniProtKB">
        <authorList>
            <consortium name="Ensembl"/>
        </authorList>
    </citation>
    <scope>IDENTIFICATION</scope>
</reference>
<dbReference type="AlphaFoldDB" id="A0A673J7Q6"/>
<keyword evidence="3" id="KW-1185">Reference proteome</keyword>
<accession>A0A673J7Q6</accession>